<accession>A0A6A6QQB1</accession>
<sequence>MSTHSLRETLINPQTNCRLLLAPYDIRRTIYFYLLPTCNHVFLNEHDKLCLSSCDESPIEDARPEKKRCTGCVGEASPALLLPPYEEYVTCEPCKTWTSTWARRLRSSWGPHWKCEEDAKKSGCVTYSAMFLACKRLYIDVVEHLVKEATFSIDLMTLRSFSQREALGLSGTFSASGYLGSAFSNIRELHITLRLSLDECQEIERLTADNFPDLDYIPDLSIPSLKRLPPAVLKSRVTAWLDVHTAITQLKELRRLQIWIDHDDKSSWSRVNERAILHPLESLLSLPDLNMCISLPKLHPLWENPYRHYVQDNTMFKMHRRLRQSHHGREYEDGTFVVLEKQDFPILGNFWNDVEARCKAQNPQLEVFFYSPTEMESMERDSWLFGEDVENLDNGVLRRAYTPEEWLRLQQLMSKR</sequence>
<reference evidence="1" key="1">
    <citation type="journal article" date="2020" name="Stud. Mycol.">
        <title>101 Dothideomycetes genomes: a test case for predicting lifestyles and emergence of pathogens.</title>
        <authorList>
            <person name="Haridas S."/>
            <person name="Albert R."/>
            <person name="Binder M."/>
            <person name="Bloem J."/>
            <person name="Labutti K."/>
            <person name="Salamov A."/>
            <person name="Andreopoulos B."/>
            <person name="Baker S."/>
            <person name="Barry K."/>
            <person name="Bills G."/>
            <person name="Bluhm B."/>
            <person name="Cannon C."/>
            <person name="Castanera R."/>
            <person name="Culley D."/>
            <person name="Daum C."/>
            <person name="Ezra D."/>
            <person name="Gonzalez J."/>
            <person name="Henrissat B."/>
            <person name="Kuo A."/>
            <person name="Liang C."/>
            <person name="Lipzen A."/>
            <person name="Lutzoni F."/>
            <person name="Magnuson J."/>
            <person name="Mondo S."/>
            <person name="Nolan M."/>
            <person name="Ohm R."/>
            <person name="Pangilinan J."/>
            <person name="Park H.-J."/>
            <person name="Ramirez L."/>
            <person name="Alfaro M."/>
            <person name="Sun H."/>
            <person name="Tritt A."/>
            <person name="Yoshinaga Y."/>
            <person name="Zwiers L.-H."/>
            <person name="Turgeon B."/>
            <person name="Goodwin S."/>
            <person name="Spatafora J."/>
            <person name="Crous P."/>
            <person name="Grigoriev I."/>
        </authorList>
    </citation>
    <scope>NUCLEOTIDE SEQUENCE</scope>
    <source>
        <strain evidence="1">CBS 269.34</strain>
    </source>
</reference>
<gene>
    <name evidence="1" type="ORF">BU16DRAFT_619469</name>
</gene>
<evidence type="ECO:0000313" key="1">
    <source>
        <dbReference type="EMBL" id="KAF2494342.1"/>
    </source>
</evidence>
<protein>
    <submittedName>
        <fullName evidence="1">Uncharacterized protein</fullName>
    </submittedName>
</protein>
<name>A0A6A6QQB1_9PEZI</name>
<dbReference type="EMBL" id="MU004191">
    <property type="protein sequence ID" value="KAF2494342.1"/>
    <property type="molecule type" value="Genomic_DNA"/>
</dbReference>
<proteinExistence type="predicted"/>
<organism evidence="1 2">
    <name type="scientific">Lophium mytilinum</name>
    <dbReference type="NCBI Taxonomy" id="390894"/>
    <lineage>
        <taxon>Eukaryota</taxon>
        <taxon>Fungi</taxon>
        <taxon>Dikarya</taxon>
        <taxon>Ascomycota</taxon>
        <taxon>Pezizomycotina</taxon>
        <taxon>Dothideomycetes</taxon>
        <taxon>Pleosporomycetidae</taxon>
        <taxon>Mytilinidiales</taxon>
        <taxon>Mytilinidiaceae</taxon>
        <taxon>Lophium</taxon>
    </lineage>
</organism>
<dbReference type="OrthoDB" id="4757095at2759"/>
<evidence type="ECO:0000313" key="2">
    <source>
        <dbReference type="Proteomes" id="UP000799750"/>
    </source>
</evidence>
<keyword evidence="2" id="KW-1185">Reference proteome</keyword>
<dbReference type="Proteomes" id="UP000799750">
    <property type="component" value="Unassembled WGS sequence"/>
</dbReference>
<dbReference type="AlphaFoldDB" id="A0A6A6QQB1"/>